<evidence type="ECO:0000256" key="3">
    <source>
        <dbReference type="ARBA" id="ARBA00022692"/>
    </source>
</evidence>
<dbReference type="Pfam" id="PF01594">
    <property type="entry name" value="AI-2E_transport"/>
    <property type="match status" value="1"/>
</dbReference>
<dbReference type="PANTHER" id="PTHR21716:SF4">
    <property type="entry name" value="TRANSMEMBRANE PROTEIN 245"/>
    <property type="match status" value="1"/>
</dbReference>
<evidence type="ECO:0000256" key="2">
    <source>
        <dbReference type="ARBA" id="ARBA00009773"/>
    </source>
</evidence>
<organism evidence="7 8">
    <name type="scientific">Ensifer canadensis</name>
    <dbReference type="NCBI Taxonomy" id="555315"/>
    <lineage>
        <taxon>Bacteria</taxon>
        <taxon>Pseudomonadati</taxon>
        <taxon>Pseudomonadota</taxon>
        <taxon>Alphaproteobacteria</taxon>
        <taxon>Hyphomicrobiales</taxon>
        <taxon>Rhizobiaceae</taxon>
        <taxon>Sinorhizobium/Ensifer group</taxon>
        <taxon>Ensifer</taxon>
    </lineage>
</organism>
<comment type="similarity">
    <text evidence="2">Belongs to the autoinducer-2 exporter (AI-2E) (TC 2.A.86) family.</text>
</comment>
<accession>A0AAW4FWA9</accession>
<dbReference type="InterPro" id="IPR002549">
    <property type="entry name" value="AI-2E-like"/>
</dbReference>
<keyword evidence="4 6" id="KW-1133">Transmembrane helix</keyword>
<feature type="transmembrane region" description="Helical" evidence="6">
    <location>
        <begin position="263"/>
        <end position="284"/>
    </location>
</feature>
<name>A0AAW4FWA9_9HYPH</name>
<dbReference type="Proteomes" id="UP000744980">
    <property type="component" value="Unassembled WGS sequence"/>
</dbReference>
<sequence length="351" mass="38084">MTKHRFFFYLLLALVTVAFATIVAPFYSAILWAVVLAIMFHPLHSRVARTLGPRSNAAAAISLSICVCLVVVPGLAVIVSLFREGGKLYTRIQSGAIDLEPIARKIEDALPASVGRWFQGFEFKSFDELNASLSSGLMEGGSFFAERALSFGQGTFGFLVSASLMLYLLFFFFRDGRDLVGAIRRVVPLSEENTRQFSVKFTSVVRATVRGTLVIALVQAIIGGLAFRLLGLEPALLWSVVMFFVSLIPILGTSLIWIPAAIYLGLIGLWLKAVVLVAVGLLVIGLVDNLLRPRLVGKETRMPDYVVLLSTLGGLSVLGANGFVIGPLIAALFISAWDIFTEEAQAKTPKL</sequence>
<proteinExistence type="inferred from homology"/>
<evidence type="ECO:0000313" key="8">
    <source>
        <dbReference type="Proteomes" id="UP000744980"/>
    </source>
</evidence>
<keyword evidence="3 6" id="KW-0812">Transmembrane</keyword>
<feature type="transmembrane region" description="Helical" evidence="6">
    <location>
        <begin position="7"/>
        <end position="40"/>
    </location>
</feature>
<evidence type="ECO:0000256" key="4">
    <source>
        <dbReference type="ARBA" id="ARBA00022989"/>
    </source>
</evidence>
<dbReference type="PANTHER" id="PTHR21716">
    <property type="entry name" value="TRANSMEMBRANE PROTEIN"/>
    <property type="match status" value="1"/>
</dbReference>
<feature type="transmembrane region" description="Helical" evidence="6">
    <location>
        <begin position="60"/>
        <end position="82"/>
    </location>
</feature>
<dbReference type="RefSeq" id="WP_203529840.1">
    <property type="nucleotide sequence ID" value="NZ_CP083373.1"/>
</dbReference>
<dbReference type="AlphaFoldDB" id="A0AAW4FWA9"/>
<dbReference type="GO" id="GO:0016020">
    <property type="term" value="C:membrane"/>
    <property type="evidence" value="ECO:0007669"/>
    <property type="project" value="UniProtKB-SubCell"/>
</dbReference>
<protein>
    <submittedName>
        <fullName evidence="7">AI-2E family transporter</fullName>
    </submittedName>
</protein>
<feature type="transmembrane region" description="Helical" evidence="6">
    <location>
        <begin position="305"/>
        <end position="334"/>
    </location>
</feature>
<evidence type="ECO:0000313" key="7">
    <source>
        <dbReference type="EMBL" id="MBM3095548.1"/>
    </source>
</evidence>
<evidence type="ECO:0000256" key="6">
    <source>
        <dbReference type="SAM" id="Phobius"/>
    </source>
</evidence>
<evidence type="ECO:0000256" key="5">
    <source>
        <dbReference type="ARBA" id="ARBA00023136"/>
    </source>
</evidence>
<evidence type="ECO:0000256" key="1">
    <source>
        <dbReference type="ARBA" id="ARBA00004141"/>
    </source>
</evidence>
<keyword evidence="5 6" id="KW-0472">Membrane</keyword>
<feature type="transmembrane region" description="Helical" evidence="6">
    <location>
        <begin position="156"/>
        <end position="173"/>
    </location>
</feature>
<gene>
    <name evidence="7" type="ORF">GFB56_33030</name>
</gene>
<reference evidence="7 8" key="1">
    <citation type="submission" date="2020-01" db="EMBL/GenBank/DDBJ databases">
        <title>Draft genome assembly of Ensifer adhaerens T173.</title>
        <authorList>
            <person name="Craig J.E."/>
            <person name="Stinchcombe J.R."/>
        </authorList>
    </citation>
    <scope>NUCLEOTIDE SEQUENCE [LARGE SCALE GENOMIC DNA]</scope>
    <source>
        <strain evidence="7 8">T173</strain>
    </source>
</reference>
<feature type="transmembrane region" description="Helical" evidence="6">
    <location>
        <begin position="236"/>
        <end position="257"/>
    </location>
</feature>
<feature type="transmembrane region" description="Helical" evidence="6">
    <location>
        <begin position="207"/>
        <end position="229"/>
    </location>
</feature>
<dbReference type="EMBL" id="WXFA01000048">
    <property type="protein sequence ID" value="MBM3095548.1"/>
    <property type="molecule type" value="Genomic_DNA"/>
</dbReference>
<comment type="subcellular location">
    <subcellularLocation>
        <location evidence="1">Membrane</location>
        <topology evidence="1">Multi-pass membrane protein</topology>
    </subcellularLocation>
</comment>
<comment type="caution">
    <text evidence="7">The sequence shown here is derived from an EMBL/GenBank/DDBJ whole genome shotgun (WGS) entry which is preliminary data.</text>
</comment>
<keyword evidence="8" id="KW-1185">Reference proteome</keyword>